<dbReference type="RefSeq" id="WP_111062144.1">
    <property type="nucleotide sequence ID" value="NZ_JBHUCU010000002.1"/>
</dbReference>
<dbReference type="AlphaFoldDB" id="A0A2W1NFX4"/>
<dbReference type="Proteomes" id="UP000249248">
    <property type="component" value="Unassembled WGS sequence"/>
</dbReference>
<dbReference type="Pfam" id="PF04536">
    <property type="entry name" value="TPM_phosphatase"/>
    <property type="match status" value="1"/>
</dbReference>
<dbReference type="PANTHER" id="PTHR30373">
    <property type="entry name" value="UPF0603 PROTEIN YGCG"/>
    <property type="match status" value="1"/>
</dbReference>
<dbReference type="EMBL" id="QKSB01000002">
    <property type="protein sequence ID" value="PZE17993.1"/>
    <property type="molecule type" value="Genomic_DNA"/>
</dbReference>
<evidence type="ECO:0000259" key="1">
    <source>
        <dbReference type="Pfam" id="PF04536"/>
    </source>
</evidence>
<organism evidence="2 3">
    <name type="scientific">Putridiphycobacter roseus</name>
    <dbReference type="NCBI Taxonomy" id="2219161"/>
    <lineage>
        <taxon>Bacteria</taxon>
        <taxon>Pseudomonadati</taxon>
        <taxon>Bacteroidota</taxon>
        <taxon>Flavobacteriia</taxon>
        <taxon>Flavobacteriales</taxon>
        <taxon>Crocinitomicaceae</taxon>
        <taxon>Putridiphycobacter</taxon>
    </lineage>
</organism>
<sequence>MFKYCLILFFSIHLHAGIYPDYQGLMNDNEGLLPPASEWYLNKKIIKKQKQTNHALMLLTVSNYADQSNLRDYLMRLYKHWKIKPTVFENSVILFVSKSKNEVRLFVGKKISDIFPKKKRQQILDHTIRPAIKKGKYKKGIKKGMIEILPFL</sequence>
<comment type="caution">
    <text evidence="2">The sequence shown here is derived from an EMBL/GenBank/DDBJ whole genome shotgun (WGS) entry which is preliminary data.</text>
</comment>
<dbReference type="InterPro" id="IPR007621">
    <property type="entry name" value="TPM_dom"/>
</dbReference>
<evidence type="ECO:0000313" key="2">
    <source>
        <dbReference type="EMBL" id="PZE17993.1"/>
    </source>
</evidence>
<gene>
    <name evidence="2" type="ORF">DNU06_05075</name>
</gene>
<dbReference type="OrthoDB" id="9810918at2"/>
<dbReference type="Gene3D" id="3.10.310.50">
    <property type="match status" value="1"/>
</dbReference>
<dbReference type="PANTHER" id="PTHR30373:SF2">
    <property type="entry name" value="UPF0603 PROTEIN YGCG"/>
    <property type="match status" value="1"/>
</dbReference>
<evidence type="ECO:0000313" key="3">
    <source>
        <dbReference type="Proteomes" id="UP000249248"/>
    </source>
</evidence>
<reference evidence="2 3" key="1">
    <citation type="submission" date="2018-06" db="EMBL/GenBank/DDBJ databases">
        <title>The draft genome sequence of Crocinitomix sp. SM1701.</title>
        <authorList>
            <person name="Zhang X."/>
        </authorList>
    </citation>
    <scope>NUCLEOTIDE SEQUENCE [LARGE SCALE GENOMIC DNA]</scope>
    <source>
        <strain evidence="2 3">SM1701</strain>
    </source>
</reference>
<name>A0A2W1NFX4_9FLAO</name>
<proteinExistence type="predicted"/>
<protein>
    <recommendedName>
        <fullName evidence="1">TPM domain-containing protein</fullName>
    </recommendedName>
</protein>
<feature type="domain" description="TPM" evidence="1">
    <location>
        <begin position="27"/>
        <end position="146"/>
    </location>
</feature>
<keyword evidence="3" id="KW-1185">Reference proteome</keyword>
<accession>A0A2W1NFX4</accession>